<organism evidence="2 3">
    <name type="scientific">Abeliophyllum distichum</name>
    <dbReference type="NCBI Taxonomy" id="126358"/>
    <lineage>
        <taxon>Eukaryota</taxon>
        <taxon>Viridiplantae</taxon>
        <taxon>Streptophyta</taxon>
        <taxon>Embryophyta</taxon>
        <taxon>Tracheophyta</taxon>
        <taxon>Spermatophyta</taxon>
        <taxon>Magnoliopsida</taxon>
        <taxon>eudicotyledons</taxon>
        <taxon>Gunneridae</taxon>
        <taxon>Pentapetalae</taxon>
        <taxon>asterids</taxon>
        <taxon>lamiids</taxon>
        <taxon>Lamiales</taxon>
        <taxon>Oleaceae</taxon>
        <taxon>Forsythieae</taxon>
        <taxon>Abeliophyllum</taxon>
    </lineage>
</organism>
<keyword evidence="3" id="KW-1185">Reference proteome</keyword>
<comment type="caution">
    <text evidence="2">The sequence shown here is derived from an EMBL/GenBank/DDBJ whole genome shotgun (WGS) entry which is preliminary data.</text>
</comment>
<gene>
    <name evidence="2" type="ORF">Adt_14121</name>
</gene>
<name>A0ABD1TYR7_9LAMI</name>
<proteinExistence type="predicted"/>
<evidence type="ECO:0000313" key="2">
    <source>
        <dbReference type="EMBL" id="KAL2517874.1"/>
    </source>
</evidence>
<dbReference type="EMBL" id="JBFOLK010000004">
    <property type="protein sequence ID" value="KAL2517874.1"/>
    <property type="molecule type" value="Genomic_DNA"/>
</dbReference>
<accession>A0ABD1TYR7</accession>
<evidence type="ECO:0000256" key="1">
    <source>
        <dbReference type="SAM" id="MobiDB-lite"/>
    </source>
</evidence>
<reference evidence="3" key="1">
    <citation type="submission" date="2024-07" db="EMBL/GenBank/DDBJ databases">
        <title>Two chromosome-level genome assemblies of Korean endemic species Abeliophyllum distichum and Forsythia ovata (Oleaceae).</title>
        <authorList>
            <person name="Jang H."/>
        </authorList>
    </citation>
    <scope>NUCLEOTIDE SEQUENCE [LARGE SCALE GENOMIC DNA]</scope>
</reference>
<sequence>MKSLERTTPDCEPIPNMEHSSSNSLDLILDSENNNSDLPNVIELDESNSEEEIGRTNLQDYQIIRDIAKTNVKPNPKYTAKILMSLVLHAGREIENIKSVSYEEAVSSKDCVAWIEAMKEEISSLHKNKTWVLIDRDKKLKVINCKWVFKIKEGSNLGGPIRYKGRLVAKGFNKRE</sequence>
<protein>
    <submittedName>
        <fullName evidence="2">Retrovirus-related Pol polyprotein from transposon TNT 1-94</fullName>
    </submittedName>
</protein>
<feature type="region of interest" description="Disordered" evidence="1">
    <location>
        <begin position="1"/>
        <end position="22"/>
    </location>
</feature>
<dbReference type="Proteomes" id="UP001604336">
    <property type="component" value="Unassembled WGS sequence"/>
</dbReference>
<evidence type="ECO:0000313" key="3">
    <source>
        <dbReference type="Proteomes" id="UP001604336"/>
    </source>
</evidence>
<dbReference type="AlphaFoldDB" id="A0ABD1TYR7"/>